<dbReference type="SMART" id="SM00028">
    <property type="entry name" value="TPR"/>
    <property type="match status" value="3"/>
</dbReference>
<dbReference type="InterPro" id="IPR025986">
    <property type="entry name" value="RPAP3-like_C"/>
</dbReference>
<organism evidence="8 9">
    <name type="scientific">Agaricus bisporus var. burnettii</name>
    <dbReference type="NCBI Taxonomy" id="192524"/>
    <lineage>
        <taxon>Eukaryota</taxon>
        <taxon>Fungi</taxon>
        <taxon>Dikarya</taxon>
        <taxon>Basidiomycota</taxon>
        <taxon>Agaricomycotina</taxon>
        <taxon>Agaricomycetes</taxon>
        <taxon>Agaricomycetidae</taxon>
        <taxon>Agaricales</taxon>
        <taxon>Agaricineae</taxon>
        <taxon>Agaricaceae</taxon>
        <taxon>Agaricus</taxon>
    </lineage>
</organism>
<comment type="caution">
    <text evidence="8">The sequence shown here is derived from an EMBL/GenBank/DDBJ whole genome shotgun (WGS) entry which is preliminary data.</text>
</comment>
<feature type="domain" description="RNA-polymerase II-associated protein 3-like C-terminal" evidence="7">
    <location>
        <begin position="318"/>
        <end position="410"/>
    </location>
</feature>
<dbReference type="PANTHER" id="PTHR46423:SF1">
    <property type="entry name" value="RNA POLYMERASE II-ASSOCIATED PROTEIN 3"/>
    <property type="match status" value="1"/>
</dbReference>
<dbReference type="EMBL" id="JABXXO010000010">
    <property type="protein sequence ID" value="KAF7767926.1"/>
    <property type="molecule type" value="Genomic_DNA"/>
</dbReference>
<evidence type="ECO:0000313" key="9">
    <source>
        <dbReference type="Proteomes" id="UP000629468"/>
    </source>
</evidence>
<dbReference type="InterPro" id="IPR011990">
    <property type="entry name" value="TPR-like_helical_dom_sf"/>
</dbReference>
<feature type="region of interest" description="Disordered" evidence="6">
    <location>
        <begin position="258"/>
        <end position="282"/>
    </location>
</feature>
<keyword evidence="1" id="KW-0677">Repeat</keyword>
<feature type="compositionally biased region" description="Pro residues" evidence="6">
    <location>
        <begin position="213"/>
        <end position="222"/>
    </location>
</feature>
<evidence type="ECO:0000259" key="7">
    <source>
        <dbReference type="Pfam" id="PF13877"/>
    </source>
</evidence>
<dbReference type="GO" id="GO:0101031">
    <property type="term" value="C:protein folding chaperone complex"/>
    <property type="evidence" value="ECO:0007669"/>
    <property type="project" value="TreeGrafter"/>
</dbReference>
<accession>A0A8H7C7L0</accession>
<evidence type="ECO:0000256" key="5">
    <source>
        <dbReference type="PROSITE-ProRule" id="PRU00339"/>
    </source>
</evidence>
<feature type="repeat" description="TPR" evidence="5">
    <location>
        <begin position="5"/>
        <end position="38"/>
    </location>
</feature>
<dbReference type="PROSITE" id="PS50005">
    <property type="entry name" value="TPR"/>
    <property type="match status" value="3"/>
</dbReference>
<dbReference type="Pfam" id="PF13432">
    <property type="entry name" value="TPR_16"/>
    <property type="match status" value="1"/>
</dbReference>
<feature type="compositionally biased region" description="Polar residues" evidence="6">
    <location>
        <begin position="258"/>
        <end position="273"/>
    </location>
</feature>
<name>A0A8H7C7L0_AGABI</name>
<dbReference type="Gene3D" id="1.25.40.10">
    <property type="entry name" value="Tetratricopeptide repeat domain"/>
    <property type="match status" value="1"/>
</dbReference>
<dbReference type="InterPro" id="IPR013105">
    <property type="entry name" value="TPR_2"/>
</dbReference>
<gene>
    <name evidence="8" type="ORF">Agabi119p4_7169</name>
</gene>
<dbReference type="Proteomes" id="UP000629468">
    <property type="component" value="Unassembled WGS sequence"/>
</dbReference>
<dbReference type="InterPro" id="IPR019734">
    <property type="entry name" value="TPR_rpt"/>
</dbReference>
<evidence type="ECO:0000256" key="1">
    <source>
        <dbReference type="ARBA" id="ARBA00022737"/>
    </source>
</evidence>
<dbReference type="InterPro" id="IPR051966">
    <property type="entry name" value="RPAP3"/>
</dbReference>
<comment type="similarity">
    <text evidence="3">Belongs to the RPAP3 family.</text>
</comment>
<feature type="region of interest" description="Disordered" evidence="6">
    <location>
        <begin position="124"/>
        <end position="233"/>
    </location>
</feature>
<evidence type="ECO:0000313" key="8">
    <source>
        <dbReference type="EMBL" id="KAF7767926.1"/>
    </source>
</evidence>
<sequence>MADKAQKEKEKGNAAFKAGDYPSAIGHYTAAVLADPKDHTYPLNRAAAYLKLGKFEDAERDCTKVLNLSPKNVKAYFRRGQANVGQSRFIEARRDFTEALKLEPDNKTTKEELRKIAERIETDKRKKSDLRQVDPISKTAPESTPAPKRRRVPIAIVDPSAYSSTETTARTERKGAPIEAVKPSSSGFDIQEVASRTLKDSDAAATASGLGDPPTPQTPPATSPSSKAASFTKAKEFREAKITKVGGGIFRASGQHTIFPTRTVGSPSPTSSPDPAVKPENGESFAPVEELLSSIETPPQEKATALSGSSEDPNPSTPATLFDLIRAWRSILTSVERWKLLQTIAPSKIPSFFKTSLETTFLVSILEVFLVVLSSQPTPDDTHSVRDYMDNLSKVARFPTLVMFLSGKEKAIAREVWRKLGSQDKAPGAWNVLGSLRS</sequence>
<dbReference type="PANTHER" id="PTHR46423">
    <property type="entry name" value="RNA POLYMERASE II-ASSOCIATED PROTEIN 3"/>
    <property type="match status" value="1"/>
</dbReference>
<keyword evidence="2 5" id="KW-0802">TPR repeat</keyword>
<dbReference type="Pfam" id="PF07719">
    <property type="entry name" value="TPR_2"/>
    <property type="match status" value="1"/>
</dbReference>
<evidence type="ECO:0000256" key="4">
    <source>
        <dbReference type="ARBA" id="ARBA00040133"/>
    </source>
</evidence>
<dbReference type="SUPFAM" id="SSF48452">
    <property type="entry name" value="TPR-like"/>
    <property type="match status" value="1"/>
</dbReference>
<feature type="compositionally biased region" description="Low complexity" evidence="6">
    <location>
        <begin position="223"/>
        <end position="232"/>
    </location>
</feature>
<protein>
    <recommendedName>
        <fullName evidence="4">RNA polymerase II-associated protein 3</fullName>
    </recommendedName>
</protein>
<dbReference type="Pfam" id="PF13877">
    <property type="entry name" value="RPAP3_C"/>
    <property type="match status" value="1"/>
</dbReference>
<evidence type="ECO:0000256" key="2">
    <source>
        <dbReference type="ARBA" id="ARBA00022803"/>
    </source>
</evidence>
<feature type="repeat" description="TPR" evidence="5">
    <location>
        <begin position="39"/>
        <end position="72"/>
    </location>
</feature>
<proteinExistence type="inferred from homology"/>
<evidence type="ECO:0000256" key="3">
    <source>
        <dbReference type="ARBA" id="ARBA00038275"/>
    </source>
</evidence>
<dbReference type="AlphaFoldDB" id="A0A8H7C7L0"/>
<reference evidence="8 9" key="1">
    <citation type="journal article" name="Sci. Rep.">
        <title>Telomere-to-telomere assembled and centromere annotated genomes of the two main subspecies of the button mushroom Agaricus bisporus reveal especially polymorphic chromosome ends.</title>
        <authorList>
            <person name="Sonnenberg A.S.M."/>
            <person name="Sedaghat-Telgerd N."/>
            <person name="Lavrijssen B."/>
            <person name="Ohm R.A."/>
            <person name="Hendrickx P.M."/>
            <person name="Scholtmeijer K."/>
            <person name="Baars J.J.P."/>
            <person name="van Peer A."/>
        </authorList>
    </citation>
    <scope>NUCLEOTIDE SEQUENCE [LARGE SCALE GENOMIC DNA]</scope>
    <source>
        <strain evidence="8 9">H119_p4</strain>
    </source>
</reference>
<feature type="repeat" description="TPR" evidence="5">
    <location>
        <begin position="73"/>
        <end position="106"/>
    </location>
</feature>
<evidence type="ECO:0000256" key="6">
    <source>
        <dbReference type="SAM" id="MobiDB-lite"/>
    </source>
</evidence>